<proteinExistence type="inferred from homology"/>
<keyword evidence="10" id="KW-1185">Reference proteome</keyword>
<evidence type="ECO:0000256" key="5">
    <source>
        <dbReference type="ARBA" id="ARBA00022741"/>
    </source>
</evidence>
<feature type="active site" description="Proton donor" evidence="8">
    <location>
        <position position="37"/>
    </location>
</feature>
<dbReference type="NCBIfam" id="TIGR00018">
    <property type="entry name" value="panC"/>
    <property type="match status" value="1"/>
</dbReference>
<dbReference type="HAMAP" id="MF_00158">
    <property type="entry name" value="PanC"/>
    <property type="match status" value="1"/>
</dbReference>
<reference evidence="9" key="1">
    <citation type="journal article" date="2022" name="Int. J. Syst. Evol. Microbiol.">
        <title>Pseudomonas aegrilactucae sp. nov. and Pseudomonas morbosilactucae sp. nov., pathogens causing bacterial rot of lettuce in Japan.</title>
        <authorList>
            <person name="Sawada H."/>
            <person name="Fujikawa T."/>
            <person name="Satou M."/>
        </authorList>
    </citation>
    <scope>NUCLEOTIDE SEQUENCE</scope>
    <source>
        <strain evidence="9">0166_1</strain>
    </source>
</reference>
<comment type="catalytic activity">
    <reaction evidence="7 8">
        <text>(R)-pantoate + beta-alanine + ATP = (R)-pantothenate + AMP + diphosphate + H(+)</text>
        <dbReference type="Rhea" id="RHEA:10912"/>
        <dbReference type="ChEBI" id="CHEBI:15378"/>
        <dbReference type="ChEBI" id="CHEBI:15980"/>
        <dbReference type="ChEBI" id="CHEBI:29032"/>
        <dbReference type="ChEBI" id="CHEBI:30616"/>
        <dbReference type="ChEBI" id="CHEBI:33019"/>
        <dbReference type="ChEBI" id="CHEBI:57966"/>
        <dbReference type="ChEBI" id="CHEBI:456215"/>
        <dbReference type="EC" id="6.3.2.1"/>
    </reaction>
</comment>
<keyword evidence="8" id="KW-0963">Cytoplasm</keyword>
<accession>A0A9E6XZQ1</accession>
<keyword evidence="5 8" id="KW-0547">Nucleotide-binding</keyword>
<dbReference type="InterPro" id="IPR003721">
    <property type="entry name" value="Pantoate_ligase"/>
</dbReference>
<evidence type="ECO:0000256" key="1">
    <source>
        <dbReference type="ARBA" id="ARBA00004990"/>
    </source>
</evidence>
<dbReference type="EMBL" id="CP087164">
    <property type="protein sequence ID" value="UGS37434.1"/>
    <property type="molecule type" value="Genomic_DNA"/>
</dbReference>
<dbReference type="FunFam" id="3.40.50.620:FF:000013">
    <property type="entry name" value="Pantothenate synthetase"/>
    <property type="match status" value="1"/>
</dbReference>
<dbReference type="GO" id="GO:0005524">
    <property type="term" value="F:ATP binding"/>
    <property type="evidence" value="ECO:0007669"/>
    <property type="project" value="UniProtKB-KW"/>
</dbReference>
<dbReference type="Gene3D" id="3.40.50.620">
    <property type="entry name" value="HUPs"/>
    <property type="match status" value="1"/>
</dbReference>
<dbReference type="RefSeq" id="WP_259311489.1">
    <property type="nucleotide sequence ID" value="NZ_CP087164.1"/>
</dbReference>
<name>A0A9E6XZQ1_9ACTN</name>
<evidence type="ECO:0000256" key="8">
    <source>
        <dbReference type="HAMAP-Rule" id="MF_00158"/>
    </source>
</evidence>
<dbReference type="Gene3D" id="3.30.1300.10">
    <property type="entry name" value="Pantoate-beta-alanine ligase, C-terminal domain"/>
    <property type="match status" value="1"/>
</dbReference>
<feature type="binding site" evidence="8">
    <location>
        <position position="61"/>
    </location>
    <ligand>
        <name>(R)-pantoate</name>
        <dbReference type="ChEBI" id="CHEBI:15980"/>
    </ligand>
</feature>
<comment type="subunit">
    <text evidence="8">Homodimer.</text>
</comment>
<feature type="binding site" evidence="8">
    <location>
        <begin position="30"/>
        <end position="37"/>
    </location>
    <ligand>
        <name>ATP</name>
        <dbReference type="ChEBI" id="CHEBI:30616"/>
    </ligand>
</feature>
<dbReference type="AlphaFoldDB" id="A0A9E6XZQ1"/>
<comment type="miscellaneous">
    <text evidence="8">The reaction proceeds by a bi uni uni bi ping pong mechanism.</text>
</comment>
<dbReference type="InterPro" id="IPR014729">
    <property type="entry name" value="Rossmann-like_a/b/a_fold"/>
</dbReference>
<dbReference type="InterPro" id="IPR042176">
    <property type="entry name" value="Pantoate_ligase_C"/>
</dbReference>
<evidence type="ECO:0000256" key="3">
    <source>
        <dbReference type="ARBA" id="ARBA00022598"/>
    </source>
</evidence>
<feature type="binding site" evidence="8">
    <location>
        <position position="177"/>
    </location>
    <ligand>
        <name>ATP</name>
        <dbReference type="ChEBI" id="CHEBI:30616"/>
    </ligand>
</feature>
<dbReference type="EC" id="6.3.2.1" evidence="8"/>
<dbReference type="PANTHER" id="PTHR21299">
    <property type="entry name" value="CYTIDYLATE KINASE/PANTOATE-BETA-ALANINE LIGASE"/>
    <property type="match status" value="1"/>
</dbReference>
<sequence length="287" mass="30444">MRTIRTVAELRAALAGARRDGRSIGLVPTMGALHEGHLSLVRRARAATDVVVVSLFVNPAQFAPTEDLASYPRDEARDAELAAAAGADLLFAPPVREVYPDGFSTTVHVGGVSEPLEGAERGATHFDGVATVVTKLLNMAGPDVAFFGQKDAQQAAVIRRVVRDLNLPVRIETCPTVREPDGLAMSSRNAYLGADERLRAVALKRALDAAHAAVRAGERDAGAIAAAARARMAELDVEPEYLALVDPDTFTPVQQIGDRDVLVAVAARIGRARLIDNHTIHSNGRAG</sequence>
<organism evidence="9 10">
    <name type="scientific">Capillimicrobium parvum</name>
    <dbReference type="NCBI Taxonomy" id="2884022"/>
    <lineage>
        <taxon>Bacteria</taxon>
        <taxon>Bacillati</taxon>
        <taxon>Actinomycetota</taxon>
        <taxon>Thermoleophilia</taxon>
        <taxon>Solirubrobacterales</taxon>
        <taxon>Capillimicrobiaceae</taxon>
        <taxon>Capillimicrobium</taxon>
    </lineage>
</organism>
<dbReference type="GO" id="GO:0005829">
    <property type="term" value="C:cytosol"/>
    <property type="evidence" value="ECO:0007669"/>
    <property type="project" value="TreeGrafter"/>
</dbReference>
<comment type="subcellular location">
    <subcellularLocation>
        <location evidence="8">Cytoplasm</location>
    </subcellularLocation>
</comment>
<evidence type="ECO:0000313" key="9">
    <source>
        <dbReference type="EMBL" id="UGS37434.1"/>
    </source>
</evidence>
<dbReference type="PANTHER" id="PTHR21299:SF1">
    <property type="entry name" value="PANTOATE--BETA-ALANINE LIGASE"/>
    <property type="match status" value="1"/>
</dbReference>
<dbReference type="Proteomes" id="UP001162834">
    <property type="component" value="Chromosome"/>
</dbReference>
<evidence type="ECO:0000256" key="2">
    <source>
        <dbReference type="ARBA" id="ARBA00009256"/>
    </source>
</evidence>
<evidence type="ECO:0000256" key="4">
    <source>
        <dbReference type="ARBA" id="ARBA00022655"/>
    </source>
</evidence>
<gene>
    <name evidence="8 9" type="primary">panC</name>
    <name evidence="9" type="ORF">DSM104329_03850</name>
</gene>
<evidence type="ECO:0000313" key="10">
    <source>
        <dbReference type="Proteomes" id="UP001162834"/>
    </source>
</evidence>
<evidence type="ECO:0000256" key="6">
    <source>
        <dbReference type="ARBA" id="ARBA00022840"/>
    </source>
</evidence>
<protein>
    <recommendedName>
        <fullName evidence="8">Pantothenate synthetase</fullName>
        <shortName evidence="8">PS</shortName>
        <ecNumber evidence="8">6.3.2.1</ecNumber>
    </recommendedName>
    <alternativeName>
        <fullName evidence="8">Pantoate--beta-alanine ligase</fullName>
    </alternativeName>
    <alternativeName>
        <fullName evidence="8">Pantoate-activating enzyme</fullName>
    </alternativeName>
</protein>
<keyword evidence="4 8" id="KW-0566">Pantothenate biosynthesis</keyword>
<comment type="similarity">
    <text evidence="2 8">Belongs to the pantothenate synthetase family.</text>
</comment>
<feature type="binding site" evidence="8">
    <location>
        <begin position="185"/>
        <end position="188"/>
    </location>
    <ligand>
        <name>ATP</name>
        <dbReference type="ChEBI" id="CHEBI:30616"/>
    </ligand>
</feature>
<comment type="function">
    <text evidence="8">Catalyzes the condensation of pantoate with beta-alanine in an ATP-dependent reaction via a pantoyl-adenylate intermediate.</text>
</comment>
<dbReference type="CDD" id="cd00560">
    <property type="entry name" value="PanC"/>
    <property type="match status" value="1"/>
</dbReference>
<feature type="binding site" evidence="8">
    <location>
        <position position="61"/>
    </location>
    <ligand>
        <name>beta-alanine</name>
        <dbReference type="ChEBI" id="CHEBI:57966"/>
    </ligand>
</feature>
<dbReference type="GO" id="GO:0015940">
    <property type="term" value="P:pantothenate biosynthetic process"/>
    <property type="evidence" value="ECO:0007669"/>
    <property type="project" value="UniProtKB-UniRule"/>
</dbReference>
<dbReference type="KEGG" id="sbae:DSM104329_03850"/>
<feature type="binding site" evidence="8">
    <location>
        <position position="154"/>
    </location>
    <ligand>
        <name>(R)-pantoate</name>
        <dbReference type="ChEBI" id="CHEBI:15980"/>
    </ligand>
</feature>
<feature type="binding site" evidence="8">
    <location>
        <begin position="148"/>
        <end position="151"/>
    </location>
    <ligand>
        <name>ATP</name>
        <dbReference type="ChEBI" id="CHEBI:30616"/>
    </ligand>
</feature>
<comment type="pathway">
    <text evidence="1 8">Cofactor biosynthesis; (R)-pantothenate biosynthesis; (R)-pantothenate from (R)-pantoate and beta-alanine: step 1/1.</text>
</comment>
<evidence type="ECO:0000256" key="7">
    <source>
        <dbReference type="ARBA" id="ARBA00048258"/>
    </source>
</evidence>
<keyword evidence="3 8" id="KW-0436">Ligase</keyword>
<dbReference type="SUPFAM" id="SSF52374">
    <property type="entry name" value="Nucleotidylyl transferase"/>
    <property type="match status" value="1"/>
</dbReference>
<dbReference type="Pfam" id="PF02569">
    <property type="entry name" value="Pantoate_ligase"/>
    <property type="match status" value="1"/>
</dbReference>
<dbReference type="GO" id="GO:0004592">
    <property type="term" value="F:pantoate-beta-alanine ligase activity"/>
    <property type="evidence" value="ECO:0007669"/>
    <property type="project" value="UniProtKB-UniRule"/>
</dbReference>
<keyword evidence="6 8" id="KW-0067">ATP-binding</keyword>